<dbReference type="OrthoDB" id="10590602at2759"/>
<evidence type="ECO:0000313" key="2">
    <source>
        <dbReference type="Proteomes" id="UP000518266"/>
    </source>
</evidence>
<sequence length="183" mass="20114">METAPVRLSLKYLSSLFPDHGRPGVVDGGQFRIRVLGEEKGLRAPPQRGGGLPTQAWRSSGSAKMLETTLRGVESSSAPKEMLEAPPGGRTRFYLELLLEPGSIPLKVVVVVIFMDKCRRLGGLQRVNDKKLIKNSPVLLLPRRAATGCRLHPTLTNHNEEQIHWFCGASPPDPAHQRSTHAD</sequence>
<dbReference type="AlphaFoldDB" id="A0A7J5YBF5"/>
<gene>
    <name evidence="1" type="ORF">F7725_003521</name>
</gene>
<keyword evidence="2" id="KW-1185">Reference proteome</keyword>
<proteinExistence type="predicted"/>
<organism evidence="1 2">
    <name type="scientific">Dissostichus mawsoni</name>
    <name type="common">Antarctic cod</name>
    <dbReference type="NCBI Taxonomy" id="36200"/>
    <lineage>
        <taxon>Eukaryota</taxon>
        <taxon>Metazoa</taxon>
        <taxon>Chordata</taxon>
        <taxon>Craniata</taxon>
        <taxon>Vertebrata</taxon>
        <taxon>Euteleostomi</taxon>
        <taxon>Actinopterygii</taxon>
        <taxon>Neopterygii</taxon>
        <taxon>Teleostei</taxon>
        <taxon>Neoteleostei</taxon>
        <taxon>Acanthomorphata</taxon>
        <taxon>Eupercaria</taxon>
        <taxon>Perciformes</taxon>
        <taxon>Notothenioidei</taxon>
        <taxon>Nototheniidae</taxon>
        <taxon>Dissostichus</taxon>
    </lineage>
</organism>
<evidence type="ECO:0000313" key="1">
    <source>
        <dbReference type="EMBL" id="KAF3846443.1"/>
    </source>
</evidence>
<protein>
    <submittedName>
        <fullName evidence="1">Uncharacterized protein</fullName>
    </submittedName>
</protein>
<feature type="non-terminal residue" evidence="1">
    <location>
        <position position="1"/>
    </location>
</feature>
<reference evidence="1 2" key="1">
    <citation type="submission" date="2020-03" db="EMBL/GenBank/DDBJ databases">
        <title>Dissostichus mawsoni Genome sequencing and assembly.</title>
        <authorList>
            <person name="Park H."/>
        </authorList>
    </citation>
    <scope>NUCLEOTIDE SEQUENCE [LARGE SCALE GENOMIC DNA]</scope>
    <source>
        <strain evidence="1">DM0001</strain>
        <tissue evidence="1">Muscle</tissue>
    </source>
</reference>
<name>A0A7J5YBF5_DISMA</name>
<accession>A0A7J5YBF5</accession>
<dbReference type="Proteomes" id="UP000518266">
    <property type="component" value="Unassembled WGS sequence"/>
</dbReference>
<dbReference type="EMBL" id="JAAKFY010000014">
    <property type="protein sequence ID" value="KAF3846443.1"/>
    <property type="molecule type" value="Genomic_DNA"/>
</dbReference>
<comment type="caution">
    <text evidence="1">The sequence shown here is derived from an EMBL/GenBank/DDBJ whole genome shotgun (WGS) entry which is preliminary data.</text>
</comment>